<protein>
    <submittedName>
        <fullName evidence="2">Uncharacterized protein</fullName>
    </submittedName>
</protein>
<name>A0AAN9QHS1_CANGL</name>
<keyword evidence="1" id="KW-0732">Signal</keyword>
<comment type="caution">
    <text evidence="2">The sequence shown here is derived from an EMBL/GenBank/DDBJ whole genome shotgun (WGS) entry which is preliminary data.</text>
</comment>
<dbReference type="PANTHER" id="PTHR33592:SF3">
    <property type="entry name" value="TRANSMEMBRANE PROTEIN"/>
    <property type="match status" value="1"/>
</dbReference>
<dbReference type="PANTHER" id="PTHR33592">
    <property type="entry name" value="TRANSMEMBRANE PROTEIN"/>
    <property type="match status" value="1"/>
</dbReference>
<evidence type="ECO:0000313" key="3">
    <source>
        <dbReference type="Proteomes" id="UP001367508"/>
    </source>
</evidence>
<dbReference type="Proteomes" id="UP001367508">
    <property type="component" value="Unassembled WGS sequence"/>
</dbReference>
<reference evidence="2 3" key="1">
    <citation type="submission" date="2024-01" db="EMBL/GenBank/DDBJ databases">
        <title>The genomes of 5 underutilized Papilionoideae crops provide insights into root nodulation and disease resistanc.</title>
        <authorList>
            <person name="Jiang F."/>
        </authorList>
    </citation>
    <scope>NUCLEOTIDE SEQUENCE [LARGE SCALE GENOMIC DNA]</scope>
    <source>
        <strain evidence="2">LVBAO_FW01</strain>
        <tissue evidence="2">Leaves</tissue>
    </source>
</reference>
<accession>A0AAN9QHS1</accession>
<organism evidence="2 3">
    <name type="scientific">Canavalia gladiata</name>
    <name type="common">Sword bean</name>
    <name type="synonym">Dolichos gladiatus</name>
    <dbReference type="NCBI Taxonomy" id="3824"/>
    <lineage>
        <taxon>Eukaryota</taxon>
        <taxon>Viridiplantae</taxon>
        <taxon>Streptophyta</taxon>
        <taxon>Embryophyta</taxon>
        <taxon>Tracheophyta</taxon>
        <taxon>Spermatophyta</taxon>
        <taxon>Magnoliopsida</taxon>
        <taxon>eudicotyledons</taxon>
        <taxon>Gunneridae</taxon>
        <taxon>Pentapetalae</taxon>
        <taxon>rosids</taxon>
        <taxon>fabids</taxon>
        <taxon>Fabales</taxon>
        <taxon>Fabaceae</taxon>
        <taxon>Papilionoideae</taxon>
        <taxon>50 kb inversion clade</taxon>
        <taxon>NPAAA clade</taxon>
        <taxon>indigoferoid/millettioid clade</taxon>
        <taxon>Phaseoleae</taxon>
        <taxon>Canavalia</taxon>
    </lineage>
</organism>
<evidence type="ECO:0000256" key="1">
    <source>
        <dbReference type="SAM" id="SignalP"/>
    </source>
</evidence>
<feature type="signal peptide" evidence="1">
    <location>
        <begin position="1"/>
        <end position="20"/>
    </location>
</feature>
<feature type="chain" id="PRO_5042933263" evidence="1">
    <location>
        <begin position="21"/>
        <end position="119"/>
    </location>
</feature>
<dbReference type="EMBL" id="JAYMYQ010000004">
    <property type="protein sequence ID" value="KAK7337925.1"/>
    <property type="molecule type" value="Genomic_DNA"/>
</dbReference>
<dbReference type="AlphaFoldDB" id="A0AAN9QHS1"/>
<proteinExistence type="predicted"/>
<keyword evidence="3" id="KW-1185">Reference proteome</keyword>
<gene>
    <name evidence="2" type="ORF">VNO77_18517</name>
</gene>
<sequence length="119" mass="13023">MKMCAITTIIVVLCLEKIKAGRTLEEEQWLHKNLLIHTLQRGPVKPSQKNPCSTVPGRNKGHCTLGEINVAGHLSHPPSLFLETLSNFGASLPPSIDANDTPKKGIEINTDTVKNDFIT</sequence>
<evidence type="ECO:0000313" key="2">
    <source>
        <dbReference type="EMBL" id="KAK7337925.1"/>
    </source>
</evidence>